<dbReference type="RefSeq" id="XP_029556983.1">
    <property type="nucleotide sequence ID" value="XM_029701123.1"/>
</dbReference>
<dbReference type="InParanoid" id="A0A673XWV1"/>
<feature type="compositionally biased region" description="Basic and acidic residues" evidence="13">
    <location>
        <begin position="26"/>
        <end position="83"/>
    </location>
</feature>
<dbReference type="NCBIfam" id="TIGR00231">
    <property type="entry name" value="small_GTP"/>
    <property type="match status" value="1"/>
</dbReference>
<dbReference type="AlphaFoldDB" id="A0A673XWV1"/>
<dbReference type="GO" id="GO:0007264">
    <property type="term" value="P:small GTPase-mediated signal transduction"/>
    <property type="evidence" value="ECO:0007669"/>
    <property type="project" value="InterPro"/>
</dbReference>
<dbReference type="SMART" id="SM00175">
    <property type="entry name" value="RAB"/>
    <property type="match status" value="1"/>
</dbReference>
<dbReference type="GO" id="GO:0003924">
    <property type="term" value="F:GTPase activity"/>
    <property type="evidence" value="ECO:0007669"/>
    <property type="project" value="InterPro"/>
</dbReference>
<keyword evidence="4" id="KW-1003">Cell membrane</keyword>
<keyword evidence="11" id="KW-0564">Palmitate</keyword>
<dbReference type="GO" id="GO:0005525">
    <property type="term" value="F:GTP binding"/>
    <property type="evidence" value="ECO:0007669"/>
    <property type="project" value="UniProtKB-KW"/>
</dbReference>
<dbReference type="CTD" id="171177"/>
<feature type="region of interest" description="Disordered" evidence="13">
    <location>
        <begin position="1"/>
        <end position="83"/>
    </location>
</feature>
<dbReference type="SMART" id="SM00173">
    <property type="entry name" value="RAS"/>
    <property type="match status" value="1"/>
</dbReference>
<dbReference type="InterPro" id="IPR027417">
    <property type="entry name" value="P-loop_NTPase"/>
</dbReference>
<dbReference type="GO" id="GO:0071896">
    <property type="term" value="P:protein localization to adherens junction"/>
    <property type="evidence" value="ECO:0007669"/>
    <property type="project" value="Ensembl"/>
</dbReference>
<reference evidence="14" key="2">
    <citation type="submission" date="2025-08" db="UniProtKB">
        <authorList>
            <consortium name="Ensembl"/>
        </authorList>
    </citation>
    <scope>IDENTIFICATION</scope>
</reference>
<evidence type="ECO:0000256" key="8">
    <source>
        <dbReference type="ARBA" id="ARBA00022842"/>
    </source>
</evidence>
<dbReference type="SMART" id="SM00174">
    <property type="entry name" value="RHO"/>
    <property type="match status" value="1"/>
</dbReference>
<dbReference type="PRINTS" id="PR00449">
    <property type="entry name" value="RASTRNSFRMNG"/>
</dbReference>
<evidence type="ECO:0000256" key="9">
    <source>
        <dbReference type="ARBA" id="ARBA00023134"/>
    </source>
</evidence>
<dbReference type="SUPFAM" id="SSF52540">
    <property type="entry name" value="P-loop containing nucleoside triphosphate hydrolases"/>
    <property type="match status" value="1"/>
</dbReference>
<dbReference type="PROSITE" id="PS51421">
    <property type="entry name" value="RAS"/>
    <property type="match status" value="1"/>
</dbReference>
<dbReference type="GO" id="GO:0055113">
    <property type="term" value="P:epiboly involved in gastrulation with mouth forming second"/>
    <property type="evidence" value="ECO:0007669"/>
    <property type="project" value="Ensembl"/>
</dbReference>
<gene>
    <name evidence="14" type="primary">RHOV</name>
    <name evidence="14" type="synonym">rhov</name>
</gene>
<dbReference type="GO" id="GO:0008360">
    <property type="term" value="P:regulation of cell shape"/>
    <property type="evidence" value="ECO:0007669"/>
    <property type="project" value="UniProtKB-ARBA"/>
</dbReference>
<dbReference type="Proteomes" id="UP000472277">
    <property type="component" value="Chromosome 1"/>
</dbReference>
<evidence type="ECO:0000256" key="6">
    <source>
        <dbReference type="ARBA" id="ARBA00022723"/>
    </source>
</evidence>
<dbReference type="KEGG" id="stru:115154639"/>
<dbReference type="PROSITE" id="PS51420">
    <property type="entry name" value="RHO"/>
    <property type="match status" value="1"/>
</dbReference>
<dbReference type="OMA" id="TPELGIK"/>
<comment type="similarity">
    <text evidence="3">Belongs to the small GTPase superfamily. Rho family.</text>
</comment>
<organism evidence="14 15">
    <name type="scientific">Salmo trutta</name>
    <name type="common">Brown trout</name>
    <dbReference type="NCBI Taxonomy" id="8032"/>
    <lineage>
        <taxon>Eukaryota</taxon>
        <taxon>Metazoa</taxon>
        <taxon>Chordata</taxon>
        <taxon>Craniata</taxon>
        <taxon>Vertebrata</taxon>
        <taxon>Euteleostomi</taxon>
        <taxon>Actinopterygii</taxon>
        <taxon>Neopterygii</taxon>
        <taxon>Teleostei</taxon>
        <taxon>Protacanthopterygii</taxon>
        <taxon>Salmoniformes</taxon>
        <taxon>Salmonidae</taxon>
        <taxon>Salmoninae</taxon>
        <taxon>Salmo</taxon>
    </lineage>
</organism>
<dbReference type="GO" id="GO:0005886">
    <property type="term" value="C:plasma membrane"/>
    <property type="evidence" value="ECO:0007669"/>
    <property type="project" value="UniProtKB-SubCell"/>
</dbReference>
<keyword evidence="8" id="KW-0460">Magnesium</keyword>
<sequence length="295" mass="32549">MPPQMDYYCEESRVPSSCGLMSQEAGLEREPAPGLEREPAPGLEREPAPGLEREPAPGLEREPAPGLEREPAPGLEREPAPGLERESAAISCMLVGDGAVGKTSMIVSYTSNGYPTEYKQTGFDVFSGQVQVEGAPVRIQLLDTAGQEVFDDFRSLSYSQTDVFLLCFSVVNPTSFHNVTNKWIPEIRACNPSAPIILVGTQSDLLLDVNVLINLDHRGVKPVLTTRARSMAVKIRAADYVECSSLTQKNLKEAFDAAIFAAIKHKVRKEKKRQLSDRRSKAFSKCSWKKLFCFI</sequence>
<evidence type="ECO:0000256" key="5">
    <source>
        <dbReference type="ARBA" id="ARBA00022553"/>
    </source>
</evidence>
<keyword evidence="12" id="KW-0449">Lipoprotein</keyword>
<keyword evidence="6" id="KW-0479">Metal-binding</keyword>
<dbReference type="Pfam" id="PF00071">
    <property type="entry name" value="Ras"/>
    <property type="match status" value="1"/>
</dbReference>
<evidence type="ECO:0000256" key="2">
    <source>
        <dbReference type="ARBA" id="ARBA00004342"/>
    </source>
</evidence>
<dbReference type="PANTHER" id="PTHR24072">
    <property type="entry name" value="RHO FAMILY GTPASE"/>
    <property type="match status" value="1"/>
</dbReference>
<evidence type="ECO:0000256" key="4">
    <source>
        <dbReference type="ARBA" id="ARBA00022475"/>
    </source>
</evidence>
<dbReference type="FunFam" id="3.40.50.300:FF:000561">
    <property type="entry name" value="rho-related GTP-binding protein RhoV"/>
    <property type="match status" value="1"/>
</dbReference>
<dbReference type="PROSITE" id="PS51419">
    <property type="entry name" value="RAB"/>
    <property type="match status" value="1"/>
</dbReference>
<evidence type="ECO:0000256" key="3">
    <source>
        <dbReference type="ARBA" id="ARBA00010142"/>
    </source>
</evidence>
<proteinExistence type="inferred from homology"/>
<dbReference type="InterPro" id="IPR001806">
    <property type="entry name" value="Small_GTPase"/>
</dbReference>
<keyword evidence="15" id="KW-1185">Reference proteome</keyword>
<comment type="cofactor">
    <cofactor evidence="1">
        <name>Mg(2+)</name>
        <dbReference type="ChEBI" id="CHEBI:18420"/>
    </cofactor>
</comment>
<evidence type="ECO:0000256" key="13">
    <source>
        <dbReference type="SAM" id="MobiDB-lite"/>
    </source>
</evidence>
<keyword evidence="5" id="KW-0597">Phosphoprotein</keyword>
<dbReference type="InterPro" id="IPR003578">
    <property type="entry name" value="Small_GTPase_Rho"/>
</dbReference>
<dbReference type="FunCoup" id="A0A673XWV1">
    <property type="interactions" value="943"/>
</dbReference>
<name>A0A673XWV1_SALTR</name>
<keyword evidence="7" id="KW-0547">Nucleotide-binding</keyword>
<evidence type="ECO:0000256" key="7">
    <source>
        <dbReference type="ARBA" id="ARBA00022741"/>
    </source>
</evidence>
<reference evidence="14" key="1">
    <citation type="submission" date="2021-04" db="EMBL/GenBank/DDBJ databases">
        <authorList>
            <consortium name="Wellcome Sanger Institute Data Sharing"/>
        </authorList>
    </citation>
    <scope>NUCLEOTIDE SEQUENCE [LARGE SCALE GENOMIC DNA]</scope>
</reference>
<dbReference type="CDD" id="cd04130">
    <property type="entry name" value="Wrch_1"/>
    <property type="match status" value="1"/>
</dbReference>
<dbReference type="GO" id="GO:0007010">
    <property type="term" value="P:cytoskeleton organization"/>
    <property type="evidence" value="ECO:0007669"/>
    <property type="project" value="UniProtKB-ARBA"/>
</dbReference>
<evidence type="ECO:0000256" key="10">
    <source>
        <dbReference type="ARBA" id="ARBA00023136"/>
    </source>
</evidence>
<reference evidence="14" key="3">
    <citation type="submission" date="2025-09" db="UniProtKB">
        <authorList>
            <consortium name="Ensembl"/>
        </authorList>
    </citation>
    <scope>IDENTIFICATION</scope>
</reference>
<comment type="subcellular location">
    <subcellularLocation>
        <location evidence="2">Cell membrane</location>
        <topology evidence="2">Lipid-anchor</topology>
        <orientation evidence="2">Cytoplasmic side</orientation>
    </subcellularLocation>
</comment>
<evidence type="ECO:0000256" key="12">
    <source>
        <dbReference type="ARBA" id="ARBA00023288"/>
    </source>
</evidence>
<dbReference type="Ensembl" id="ENSSTUT00000027242.1">
    <property type="protein sequence ID" value="ENSSTUP00000025991.1"/>
    <property type="gene ID" value="ENSSTUG00000011303.1"/>
</dbReference>
<dbReference type="GeneID" id="115154639"/>
<accession>A0A673XWV1</accession>
<evidence type="ECO:0000256" key="11">
    <source>
        <dbReference type="ARBA" id="ARBA00023139"/>
    </source>
</evidence>
<keyword evidence="9" id="KW-0342">GTP-binding</keyword>
<dbReference type="OrthoDB" id="8830751at2759"/>
<evidence type="ECO:0000256" key="1">
    <source>
        <dbReference type="ARBA" id="ARBA00001946"/>
    </source>
</evidence>
<dbReference type="GO" id="GO:0046872">
    <property type="term" value="F:metal ion binding"/>
    <property type="evidence" value="ECO:0007669"/>
    <property type="project" value="UniProtKB-KW"/>
</dbReference>
<protein>
    <submittedName>
        <fullName evidence="14">Ras homolog family member V</fullName>
    </submittedName>
</protein>
<dbReference type="InterPro" id="IPR005225">
    <property type="entry name" value="Small_GTP-bd"/>
</dbReference>
<evidence type="ECO:0000313" key="15">
    <source>
        <dbReference type="Proteomes" id="UP000472277"/>
    </source>
</evidence>
<dbReference type="GeneTree" id="ENSGT00940000157624"/>
<evidence type="ECO:0000313" key="14">
    <source>
        <dbReference type="Ensembl" id="ENSSTUP00000025991.1"/>
    </source>
</evidence>
<dbReference type="Gene3D" id="3.40.50.300">
    <property type="entry name" value="P-loop containing nucleotide triphosphate hydrolases"/>
    <property type="match status" value="1"/>
</dbReference>
<keyword evidence="10" id="KW-0472">Membrane</keyword>